<dbReference type="Pfam" id="PF09099">
    <property type="entry name" value="Qn_am_d_aIII"/>
    <property type="match status" value="1"/>
</dbReference>
<evidence type="ECO:0000256" key="1">
    <source>
        <dbReference type="SAM" id="SignalP"/>
    </source>
</evidence>
<evidence type="ECO:0000313" key="6">
    <source>
        <dbReference type="EMBL" id="QID16173.1"/>
    </source>
</evidence>
<dbReference type="Pfam" id="PF09098">
    <property type="entry name" value="Dehyd-heme_bind"/>
    <property type="match status" value="1"/>
</dbReference>
<dbReference type="InterPro" id="IPR015183">
    <property type="entry name" value="QH-AmDH_asu_dom_III"/>
</dbReference>
<keyword evidence="7" id="KW-1185">Reference proteome</keyword>
<name>A0A6C1AYH5_9RHOO</name>
<evidence type="ECO:0000259" key="3">
    <source>
        <dbReference type="Pfam" id="PF09099"/>
    </source>
</evidence>
<gene>
    <name evidence="6" type="primary">peaA</name>
    <name evidence="6" type="ORF">G3580_00160</name>
</gene>
<accession>A0A6C1AYH5</accession>
<dbReference type="Pfam" id="PF14930">
    <property type="entry name" value="Qn_am_d_aII"/>
    <property type="match status" value="1"/>
</dbReference>
<dbReference type="NCBIfam" id="TIGR03908">
    <property type="entry name" value="QH_alpha"/>
    <property type="match status" value="1"/>
</dbReference>
<dbReference type="KEGG" id="azq:G3580_00160"/>
<dbReference type="GO" id="GO:0009055">
    <property type="term" value="F:electron transfer activity"/>
    <property type="evidence" value="ECO:0007669"/>
    <property type="project" value="InterPro"/>
</dbReference>
<evidence type="ECO:0000259" key="2">
    <source>
        <dbReference type="Pfam" id="PF09098"/>
    </source>
</evidence>
<dbReference type="SUPFAM" id="SSF81296">
    <property type="entry name" value="E set domains"/>
    <property type="match status" value="2"/>
</dbReference>
<dbReference type="Gene3D" id="1.10.760.10">
    <property type="entry name" value="Cytochrome c-like domain"/>
    <property type="match status" value="2"/>
</dbReference>
<sequence length="534" mass="57348">MGKTVYANALARSLLITAGIASSTFSSGALSAPSGETLVNSKCTACHAPKADGQLDRISDSRRTPEGWDMTVARMGYAHGVKLTREERGAIVKYLSDNYGLAPEETEHYRYIIDRTPSVVEHAENQLVFDTCARCHSYGRIAVQRRTEDDWRKLVHFHLGQFPAIEIQAGGRDRNWFEIATGDVARTLGNIYSYESAAWSKWKAMKAADASGQWRVVGRKPGRGDYQGEARIERSGDDRYRIEMTLHYADGKTETSSGNAIVYTGHEWRGTVQQGGREINQIFNLLDGGKALTGRWFETDNDAIGGTLRAVRMGDAPAVLSITPTAVRAGSSGRLTVNGVGLGGDVDLGGVKVTKVVKRSADQVVVDYVAPASLGTGEVAVKIGGTSAPMPLATYARIDHVKVTPEHPMARVGGNGGSMPKVPAQLEAVAFANGPDGKPDTDDDVRLGVMPAKWSVANLNPVAAKMRDTEFAGHITQDGLFVPNGAGPNPKRKFGTNNAGELKVTATVRDGDRDVSGSAALIVTVQRFNDPPIR</sequence>
<dbReference type="SUPFAM" id="SSF69298">
    <property type="entry name" value="Quinohemoprotein amine dehydrogenase A chain, domain 3"/>
    <property type="match status" value="1"/>
</dbReference>
<feature type="domain" description="Quinohemoprotein amine dehydrogenase alpha subunit" evidence="3">
    <location>
        <begin position="317"/>
        <end position="395"/>
    </location>
</feature>
<feature type="signal peptide" evidence="1">
    <location>
        <begin position="1"/>
        <end position="31"/>
    </location>
</feature>
<dbReference type="Gene3D" id="2.60.40.10">
    <property type="entry name" value="Immunoglobulins"/>
    <property type="match status" value="2"/>
</dbReference>
<feature type="domain" description="Quinohemoprotein amine dehydrogenase alpha subunit" evidence="4">
    <location>
        <begin position="401"/>
        <end position="533"/>
    </location>
</feature>
<organism evidence="6 7">
    <name type="scientific">Nitrogeniibacter mangrovi</name>
    <dbReference type="NCBI Taxonomy" id="2016596"/>
    <lineage>
        <taxon>Bacteria</taxon>
        <taxon>Pseudomonadati</taxon>
        <taxon>Pseudomonadota</taxon>
        <taxon>Betaproteobacteria</taxon>
        <taxon>Rhodocyclales</taxon>
        <taxon>Zoogloeaceae</taxon>
        <taxon>Nitrogeniibacter</taxon>
    </lineage>
</organism>
<dbReference type="AlphaFoldDB" id="A0A6C1AYH5"/>
<protein>
    <submittedName>
        <fullName evidence="6">Quinohemoprotein amine dehydrogenase subunit alpha</fullName>
    </submittedName>
</protein>
<dbReference type="InterPro" id="IPR014756">
    <property type="entry name" value="Ig_E-set"/>
</dbReference>
<keyword evidence="1" id="KW-0732">Signal</keyword>
<dbReference type="Pfam" id="PF09100">
    <property type="entry name" value="Qn_am_d_aIV"/>
    <property type="match status" value="1"/>
</dbReference>
<dbReference type="Gene3D" id="2.40.128.120">
    <property type="entry name" value="Quinohemoprotein amine dehydrogenase alpha subunit, domain 2"/>
    <property type="match status" value="1"/>
</dbReference>
<feature type="chain" id="PRO_5025427902" evidence="1">
    <location>
        <begin position="32"/>
        <end position="534"/>
    </location>
</feature>
<dbReference type="EMBL" id="CP048836">
    <property type="protein sequence ID" value="QID16173.1"/>
    <property type="molecule type" value="Genomic_DNA"/>
</dbReference>
<dbReference type="RefSeq" id="WP_173763339.1">
    <property type="nucleotide sequence ID" value="NZ_CP048836.1"/>
</dbReference>
<dbReference type="InterPro" id="IPR015184">
    <property type="entry name" value="QH-AmDH_asu_dom_IV"/>
</dbReference>
<dbReference type="InterPro" id="IPR036718">
    <property type="entry name" value="H-AmDH_asu_dom2_sf"/>
</dbReference>
<dbReference type="InterPro" id="IPR023887">
    <property type="entry name" value="QH-AmDH_asu"/>
</dbReference>
<dbReference type="GO" id="GO:0020037">
    <property type="term" value="F:heme binding"/>
    <property type="evidence" value="ECO:0007669"/>
    <property type="project" value="InterPro"/>
</dbReference>
<evidence type="ECO:0000313" key="7">
    <source>
        <dbReference type="Proteomes" id="UP000501991"/>
    </source>
</evidence>
<proteinExistence type="predicted"/>
<evidence type="ECO:0000259" key="4">
    <source>
        <dbReference type="Pfam" id="PF09100"/>
    </source>
</evidence>
<reference evidence="6 7" key="1">
    <citation type="submission" date="2020-02" db="EMBL/GenBank/DDBJ databases">
        <title>Nitrogenibacter mangrovi gen. nov., sp. nov. isolated from mangrove sediment, a denitrifying betaproteobacterium.</title>
        <authorList>
            <person name="Liao H."/>
            <person name="Tian Y."/>
        </authorList>
    </citation>
    <scope>NUCLEOTIDE SEQUENCE [LARGE SCALE GENOMIC DNA]</scope>
    <source>
        <strain evidence="6 7">M9-3-2</strain>
    </source>
</reference>
<feature type="domain" description="Quinohemoprotein amine dehydrogenase alpha subunit" evidence="5">
    <location>
        <begin position="210"/>
        <end position="312"/>
    </location>
</feature>
<dbReference type="InterPro" id="IPR009111">
    <property type="entry name" value="QH-AmDH_asu_dom2"/>
</dbReference>
<dbReference type="SUPFAM" id="SSF46626">
    <property type="entry name" value="Cytochrome c"/>
    <property type="match status" value="2"/>
</dbReference>
<evidence type="ECO:0000259" key="5">
    <source>
        <dbReference type="Pfam" id="PF14930"/>
    </source>
</evidence>
<dbReference type="Proteomes" id="UP000501991">
    <property type="component" value="Chromosome"/>
</dbReference>
<dbReference type="InterPro" id="IPR015182">
    <property type="entry name" value="QH-AmDH_asu_heme-bd_dom"/>
</dbReference>
<feature type="domain" description="Quinohemoprotein amine dehydrogenase alpha subunit haem binding" evidence="2">
    <location>
        <begin position="35"/>
        <end position="199"/>
    </location>
</feature>
<dbReference type="InterPro" id="IPR036909">
    <property type="entry name" value="Cyt_c-like_dom_sf"/>
</dbReference>
<dbReference type="InterPro" id="IPR013783">
    <property type="entry name" value="Ig-like_fold"/>
</dbReference>